<reference evidence="1 2" key="1">
    <citation type="journal article" date="2022" name="Plant J.">
        <title>Chromosome-level genome of Camellia lanceoleosa provides a valuable resource for understanding genome evolution and self-incompatibility.</title>
        <authorList>
            <person name="Gong W."/>
            <person name="Xiao S."/>
            <person name="Wang L."/>
            <person name="Liao Z."/>
            <person name="Chang Y."/>
            <person name="Mo W."/>
            <person name="Hu G."/>
            <person name="Li W."/>
            <person name="Zhao G."/>
            <person name="Zhu H."/>
            <person name="Hu X."/>
            <person name="Ji K."/>
            <person name="Xiang X."/>
            <person name="Song Q."/>
            <person name="Yuan D."/>
            <person name="Jin S."/>
            <person name="Zhang L."/>
        </authorList>
    </citation>
    <scope>NUCLEOTIDE SEQUENCE [LARGE SCALE GENOMIC DNA]</scope>
    <source>
        <strain evidence="1">SQ_2022a</strain>
    </source>
</reference>
<name>A0ACC0IFF6_9ERIC</name>
<organism evidence="1 2">
    <name type="scientific">Camellia lanceoleosa</name>
    <dbReference type="NCBI Taxonomy" id="1840588"/>
    <lineage>
        <taxon>Eukaryota</taxon>
        <taxon>Viridiplantae</taxon>
        <taxon>Streptophyta</taxon>
        <taxon>Embryophyta</taxon>
        <taxon>Tracheophyta</taxon>
        <taxon>Spermatophyta</taxon>
        <taxon>Magnoliopsida</taxon>
        <taxon>eudicotyledons</taxon>
        <taxon>Gunneridae</taxon>
        <taxon>Pentapetalae</taxon>
        <taxon>asterids</taxon>
        <taxon>Ericales</taxon>
        <taxon>Theaceae</taxon>
        <taxon>Camellia</taxon>
    </lineage>
</organism>
<keyword evidence="2" id="KW-1185">Reference proteome</keyword>
<evidence type="ECO:0000313" key="2">
    <source>
        <dbReference type="Proteomes" id="UP001060215"/>
    </source>
</evidence>
<dbReference type="EMBL" id="CM045763">
    <property type="protein sequence ID" value="KAI8022446.1"/>
    <property type="molecule type" value="Genomic_DNA"/>
</dbReference>
<protein>
    <submittedName>
        <fullName evidence="1">Protein ALP1-like</fullName>
    </submittedName>
</protein>
<comment type="caution">
    <text evidence="1">The sequence shown here is derived from an EMBL/GenBank/DDBJ whole genome shotgun (WGS) entry which is preliminary data.</text>
</comment>
<dbReference type="Proteomes" id="UP001060215">
    <property type="component" value="Chromosome 6"/>
</dbReference>
<evidence type="ECO:0000313" key="1">
    <source>
        <dbReference type="EMBL" id="KAI8022446.1"/>
    </source>
</evidence>
<proteinExistence type="predicted"/>
<sequence length="449" mass="49678">MAAGGGGTNTAAAKSTTKRRTKKPRNSHLHHHPINHHHHQNLTQLISLVASATSSAHSFLTHHDLHLLPSQTLTLESKISSTSLSLSKLLSLLNPPPSLSLPINPPPSSSASTPPPCWFHRFLSATSAADYDPRWVDAFRMSKSSFTLLLRLLTPSLNSLSPIPPNYALAAALFRLSHGASYKSIARRFMLDSATACRAFYMVCKVINDRLGHLFEFRSDIKRIIVGFGWISLPNCCGVLGFDRFQIDGDLLGENGSLMVQGLVDSEGRFLDVSAGWPSTMKPETILRQSKLFSGVEDSRELLNGQAFELSDGISIPQYILGDSCFPLLSWLLTPFVESDDKNGLNSSERAFNLVHCRGMELAVTAFGRVRARWQLLLNRWKEECIESFPFIIVTCCLLHNFLIKCSEALPDENVGYSRDQVLPPFEGELDENGQKIRNALASHLNRGC</sequence>
<gene>
    <name evidence="1" type="ORF">LOK49_LG03G01599</name>
</gene>
<accession>A0ACC0IFF6</accession>